<dbReference type="GO" id="GO:0000122">
    <property type="term" value="P:negative regulation of transcription by RNA polymerase II"/>
    <property type="evidence" value="ECO:0007669"/>
    <property type="project" value="TreeGrafter"/>
</dbReference>
<dbReference type="OMA" id="SNVARWK"/>
<dbReference type="GO" id="GO:0017053">
    <property type="term" value="C:transcription repressor complex"/>
    <property type="evidence" value="ECO:0007669"/>
    <property type="project" value="InterPro"/>
</dbReference>
<dbReference type="Pfam" id="PF15306">
    <property type="entry name" value="LIN37"/>
    <property type="match status" value="1"/>
</dbReference>
<dbReference type="EnsemblMetazoa" id="XM_038212843.1">
    <property type="protein sequence ID" value="XP_038068771.1"/>
    <property type="gene ID" value="LOC119738104"/>
</dbReference>
<feature type="region of interest" description="Disordered" evidence="1">
    <location>
        <begin position="138"/>
        <end position="169"/>
    </location>
</feature>
<dbReference type="RefSeq" id="XP_038068771.1">
    <property type="nucleotide sequence ID" value="XM_038212843.1"/>
</dbReference>
<evidence type="ECO:0000256" key="1">
    <source>
        <dbReference type="SAM" id="MobiDB-lite"/>
    </source>
</evidence>
<evidence type="ECO:0000313" key="3">
    <source>
        <dbReference type="Proteomes" id="UP000887568"/>
    </source>
</evidence>
<protein>
    <submittedName>
        <fullName evidence="2">Uncharacterized protein</fullName>
    </submittedName>
</protein>
<reference evidence="2" key="1">
    <citation type="submission" date="2022-11" db="UniProtKB">
        <authorList>
            <consortium name="EnsemblMetazoa"/>
        </authorList>
    </citation>
    <scope>IDENTIFICATION</scope>
</reference>
<dbReference type="PANTHER" id="PTHR31336:SF3">
    <property type="entry name" value="PROTEIN LIN-37 HOMOLOG"/>
    <property type="match status" value="1"/>
</dbReference>
<dbReference type="PANTHER" id="PTHR31336">
    <property type="entry name" value="LIN37 HOMOLOG"/>
    <property type="match status" value="1"/>
</dbReference>
<feature type="region of interest" description="Disordered" evidence="1">
    <location>
        <begin position="1"/>
        <end position="92"/>
    </location>
</feature>
<organism evidence="2 3">
    <name type="scientific">Patiria miniata</name>
    <name type="common">Bat star</name>
    <name type="synonym">Asterina miniata</name>
    <dbReference type="NCBI Taxonomy" id="46514"/>
    <lineage>
        <taxon>Eukaryota</taxon>
        <taxon>Metazoa</taxon>
        <taxon>Echinodermata</taxon>
        <taxon>Eleutherozoa</taxon>
        <taxon>Asterozoa</taxon>
        <taxon>Asteroidea</taxon>
        <taxon>Valvatacea</taxon>
        <taxon>Valvatida</taxon>
        <taxon>Asterinidae</taxon>
        <taxon>Patiria</taxon>
    </lineage>
</organism>
<dbReference type="GeneID" id="119738104"/>
<sequence>MSGRGKHHHGQQQQEDKDKIEMVGARSKLEGVLQNLVDRADEESSPTEIELSPIIKTEPEPESEPTETASPAKRVVSRSRKRRKRELPPCQVDSDLLDGARLQHSYVMKLFDRSVDLAQFRSTSSLYPVCREWMLNRPAGQRSSRDRTPSPEPLDDSDENSSHSNIYHLPRPTKLASYVREETGQDPRIPLPMPSDENLQTYIDSNQAPSKEELLKKNMDRWKKIRTAWKSSAQYNQARYNESYAILKTMYERQ</sequence>
<dbReference type="Proteomes" id="UP000887568">
    <property type="component" value="Unplaced"/>
</dbReference>
<dbReference type="OrthoDB" id="6287771at2759"/>
<keyword evidence="3" id="KW-1185">Reference proteome</keyword>
<feature type="compositionally biased region" description="Basic residues" evidence="1">
    <location>
        <begin position="1"/>
        <end position="10"/>
    </location>
</feature>
<dbReference type="AlphaFoldDB" id="A0A914AZU0"/>
<evidence type="ECO:0000313" key="2">
    <source>
        <dbReference type="EnsemblMetazoa" id="XP_038068771.1"/>
    </source>
</evidence>
<name>A0A914AZU0_PATMI</name>
<accession>A0A914AZU0</accession>
<feature type="compositionally biased region" description="Basic residues" evidence="1">
    <location>
        <begin position="75"/>
        <end position="85"/>
    </location>
</feature>
<dbReference type="GO" id="GO:0031523">
    <property type="term" value="C:Myb complex"/>
    <property type="evidence" value="ECO:0007669"/>
    <property type="project" value="TreeGrafter"/>
</dbReference>
<proteinExistence type="predicted"/>
<dbReference type="InterPro" id="IPR028226">
    <property type="entry name" value="LIN37"/>
</dbReference>